<feature type="region of interest" description="Disordered" evidence="1">
    <location>
        <begin position="36"/>
        <end position="60"/>
    </location>
</feature>
<evidence type="ECO:0000256" key="1">
    <source>
        <dbReference type="SAM" id="MobiDB-lite"/>
    </source>
</evidence>
<feature type="compositionally biased region" description="Basic and acidic residues" evidence="1">
    <location>
        <begin position="47"/>
        <end position="60"/>
    </location>
</feature>
<name>A0A809ZK65_9BRAD</name>
<protein>
    <submittedName>
        <fullName evidence="3">Uncharacterized protein</fullName>
    </submittedName>
</protein>
<reference evidence="3" key="2">
    <citation type="submission" date="2020-05" db="EMBL/GenBank/DDBJ databases">
        <title>Complete genome sequence of Bradyrhizobium diazoefficiens XF4 isolated from soybean nodule.</title>
        <authorList>
            <person name="Noda R."/>
            <person name="Kakizaki K."/>
            <person name="Minamisawa K."/>
        </authorList>
    </citation>
    <scope>NUCLEOTIDE SEQUENCE</scope>
    <source>
        <strain evidence="3">XF4</strain>
    </source>
</reference>
<sequence>MAPGKTYPTAASYQYAMEKGADHPYAMDTLASLRAPGSTMPPFNRPVPKEYEWDDPDNPKHTAELRAEIEVMARLWRNREASFREEPWPTEYPPIPRTLWQRLFRIRNRYHSLENALQFQGLLGFSEPHTQQIN</sequence>
<organism evidence="3">
    <name type="scientific">Bradyrhizobium diazoefficiens</name>
    <dbReference type="NCBI Taxonomy" id="1355477"/>
    <lineage>
        <taxon>Bacteria</taxon>
        <taxon>Pseudomonadati</taxon>
        <taxon>Pseudomonadota</taxon>
        <taxon>Alphaproteobacteria</taxon>
        <taxon>Hyphomicrobiales</taxon>
        <taxon>Nitrobacteraceae</taxon>
        <taxon>Bradyrhizobium</taxon>
    </lineage>
</organism>
<gene>
    <name evidence="2" type="ORF">XF1B_80150</name>
    <name evidence="3" type="ORF">XF4B_79420</name>
</gene>
<dbReference type="EMBL" id="AP023091">
    <property type="protein sequence ID" value="BCE25334.1"/>
    <property type="molecule type" value="Genomic_DNA"/>
</dbReference>
<reference evidence="2" key="1">
    <citation type="submission" date="2020-05" db="EMBL/GenBank/DDBJ databases">
        <title>Complete genome sequence of Bradyrhizobium diazoefficiens XF1 isolated from soybean nodule.</title>
        <authorList>
            <person name="Noda R."/>
            <person name="Kakizaki K."/>
            <person name="Minamisawa K."/>
        </authorList>
    </citation>
    <scope>NUCLEOTIDE SEQUENCE</scope>
    <source>
        <strain evidence="2">XF1</strain>
    </source>
</reference>
<proteinExistence type="predicted"/>
<dbReference type="AlphaFoldDB" id="A0A809ZK65"/>
<accession>A0A809ZK65</accession>
<dbReference type="EMBL" id="AP023094">
    <property type="protein sequence ID" value="BCE51593.1"/>
    <property type="molecule type" value="Genomic_DNA"/>
</dbReference>
<evidence type="ECO:0000313" key="2">
    <source>
        <dbReference type="EMBL" id="BCE25334.1"/>
    </source>
</evidence>
<evidence type="ECO:0000313" key="3">
    <source>
        <dbReference type="EMBL" id="BCE51593.1"/>
    </source>
</evidence>